<dbReference type="GO" id="GO:0004803">
    <property type="term" value="F:transposase activity"/>
    <property type="evidence" value="ECO:0007669"/>
    <property type="project" value="InterPro"/>
</dbReference>
<dbReference type="PANTHER" id="PTHR33215">
    <property type="entry name" value="PROTEIN DISTAL ANTENNA"/>
    <property type="match status" value="1"/>
</dbReference>
<sequence>MGWRMRDITMPNKYSDEFKADAVALYQRHPELSYRQAAEDLGVSQAALKVWVRQARRAAGKIPTLAPEAAGQRPETAEEELARLRVEVDALRADKRSMRADLDRVTEERRILQKATKYFAAETTW</sequence>
<dbReference type="InterPro" id="IPR009057">
    <property type="entry name" value="Homeodomain-like_sf"/>
</dbReference>
<dbReference type="AlphaFoldDB" id="A0A5R9B718"/>
<organism evidence="2 3">
    <name type="scientific">Nesterenkonia salmonea</name>
    <dbReference type="NCBI Taxonomy" id="1804987"/>
    <lineage>
        <taxon>Bacteria</taxon>
        <taxon>Bacillati</taxon>
        <taxon>Actinomycetota</taxon>
        <taxon>Actinomycetes</taxon>
        <taxon>Micrococcales</taxon>
        <taxon>Micrococcaceae</taxon>
        <taxon>Nesterenkonia</taxon>
    </lineage>
</organism>
<evidence type="ECO:0000256" key="1">
    <source>
        <dbReference type="SAM" id="Coils"/>
    </source>
</evidence>
<dbReference type="PANTHER" id="PTHR33215:SF13">
    <property type="entry name" value="PROTEIN DISTAL ANTENNA"/>
    <property type="match status" value="1"/>
</dbReference>
<dbReference type="Pfam" id="PF01527">
    <property type="entry name" value="HTH_Tnp_1"/>
    <property type="match status" value="1"/>
</dbReference>
<evidence type="ECO:0000313" key="3">
    <source>
        <dbReference type="Proteomes" id="UP000310458"/>
    </source>
</evidence>
<protein>
    <submittedName>
        <fullName evidence="2">Transposase</fullName>
    </submittedName>
</protein>
<gene>
    <name evidence="2" type="ORF">FEF26_14615</name>
</gene>
<dbReference type="InterPro" id="IPR002514">
    <property type="entry name" value="Transposase_8"/>
</dbReference>
<keyword evidence="1" id="KW-0175">Coiled coil</keyword>
<proteinExistence type="predicted"/>
<dbReference type="GO" id="GO:0006313">
    <property type="term" value="P:DNA transposition"/>
    <property type="evidence" value="ECO:0007669"/>
    <property type="project" value="InterPro"/>
</dbReference>
<dbReference type="Gene3D" id="1.10.10.60">
    <property type="entry name" value="Homeodomain-like"/>
    <property type="match status" value="1"/>
</dbReference>
<dbReference type="OrthoDB" id="52928at2"/>
<dbReference type="GO" id="GO:0003677">
    <property type="term" value="F:DNA binding"/>
    <property type="evidence" value="ECO:0007669"/>
    <property type="project" value="InterPro"/>
</dbReference>
<dbReference type="SUPFAM" id="SSF46689">
    <property type="entry name" value="Homeodomain-like"/>
    <property type="match status" value="1"/>
</dbReference>
<dbReference type="Proteomes" id="UP000310458">
    <property type="component" value="Unassembled WGS sequence"/>
</dbReference>
<dbReference type="InterPro" id="IPR051839">
    <property type="entry name" value="RD_transcriptional_regulator"/>
</dbReference>
<dbReference type="EMBL" id="VAVZ01000061">
    <property type="protein sequence ID" value="TLP92698.1"/>
    <property type="molecule type" value="Genomic_DNA"/>
</dbReference>
<feature type="coiled-coil region" evidence="1">
    <location>
        <begin position="81"/>
        <end position="115"/>
    </location>
</feature>
<keyword evidence="3" id="KW-1185">Reference proteome</keyword>
<evidence type="ECO:0000313" key="2">
    <source>
        <dbReference type="EMBL" id="TLP92698.1"/>
    </source>
</evidence>
<comment type="caution">
    <text evidence="2">The sequence shown here is derived from an EMBL/GenBank/DDBJ whole genome shotgun (WGS) entry which is preliminary data.</text>
</comment>
<reference evidence="2 3" key="1">
    <citation type="submission" date="2019-05" db="EMBL/GenBank/DDBJ databases">
        <title>Nesterenkonia sp. GY074 isolated from the Southern Atlantic Ocean.</title>
        <authorList>
            <person name="Zhang G."/>
        </authorList>
    </citation>
    <scope>NUCLEOTIDE SEQUENCE [LARGE SCALE GENOMIC DNA]</scope>
    <source>
        <strain evidence="2 3">GY074</strain>
    </source>
</reference>
<name>A0A5R9B718_9MICC</name>
<accession>A0A5R9B718</accession>